<sequence>MFCFPLPQSRSRGIAGVMLVLSLLEFIVSICVSAFACKATCSSNNDQVVYVSSQVPPSFPTSHPSAPPQGTQMPLLPTSVVVPPLHIFSADGCRRGKPQDLPPEYTTEVSAPPLHASEMPLFPTSVAPPFHLSSIDGLRIGQPDDPPPAYYTTQE</sequence>
<dbReference type="GeneID" id="122133294"/>
<gene>
    <name evidence="4" type="primary">LOC122133294</name>
</gene>
<dbReference type="AlphaFoldDB" id="A0A8M1KR67"/>
<reference evidence="4" key="1">
    <citation type="submission" date="2025-08" db="UniProtKB">
        <authorList>
            <consortium name="RefSeq"/>
        </authorList>
    </citation>
    <scope>IDENTIFICATION</scope>
</reference>
<keyword evidence="2" id="KW-1133">Transmembrane helix</keyword>
<proteinExistence type="predicted"/>
<evidence type="ECO:0000256" key="2">
    <source>
        <dbReference type="SAM" id="Phobius"/>
    </source>
</evidence>
<evidence type="ECO:0000256" key="1">
    <source>
        <dbReference type="SAM" id="MobiDB-lite"/>
    </source>
</evidence>
<evidence type="ECO:0000313" key="4">
    <source>
        <dbReference type="RefSeq" id="XP_042565115.1"/>
    </source>
</evidence>
<evidence type="ECO:0000313" key="3">
    <source>
        <dbReference type="Proteomes" id="UP000515152"/>
    </source>
</evidence>
<accession>A0A8M1KR67</accession>
<dbReference type="Proteomes" id="UP000515152">
    <property type="component" value="Chromosome 11"/>
</dbReference>
<feature type="transmembrane region" description="Helical" evidence="2">
    <location>
        <begin position="12"/>
        <end position="36"/>
    </location>
</feature>
<keyword evidence="3" id="KW-1185">Reference proteome</keyword>
<dbReference type="RefSeq" id="XP_042565115.1">
    <property type="nucleotide sequence ID" value="XM_042709181.1"/>
</dbReference>
<protein>
    <submittedName>
        <fullName evidence="4">Protein TRACHEARY ELEMENT DIFFERENTIATION-RELATED 7A-like</fullName>
    </submittedName>
</protein>
<organism evidence="3 4">
    <name type="scientific">Clupea harengus</name>
    <name type="common">Atlantic herring</name>
    <dbReference type="NCBI Taxonomy" id="7950"/>
    <lineage>
        <taxon>Eukaryota</taxon>
        <taxon>Metazoa</taxon>
        <taxon>Chordata</taxon>
        <taxon>Craniata</taxon>
        <taxon>Vertebrata</taxon>
        <taxon>Euteleostomi</taxon>
        <taxon>Actinopterygii</taxon>
        <taxon>Neopterygii</taxon>
        <taxon>Teleostei</taxon>
        <taxon>Clupei</taxon>
        <taxon>Clupeiformes</taxon>
        <taxon>Clupeoidei</taxon>
        <taxon>Clupeidae</taxon>
        <taxon>Clupea</taxon>
    </lineage>
</organism>
<name>A0A8M1KR67_CLUHA</name>
<keyword evidence="2" id="KW-0812">Transmembrane</keyword>
<dbReference type="KEGG" id="char:122133294"/>
<feature type="region of interest" description="Disordered" evidence="1">
    <location>
        <begin position="135"/>
        <end position="155"/>
    </location>
</feature>
<keyword evidence="2" id="KW-0472">Membrane</keyword>
<dbReference type="OrthoDB" id="10071849at2759"/>